<dbReference type="EMBL" id="BAAFJT010000246">
    <property type="protein sequence ID" value="GAB0207849.1"/>
    <property type="molecule type" value="Genomic_DNA"/>
</dbReference>
<dbReference type="InterPro" id="IPR036691">
    <property type="entry name" value="Endo/exonu/phosph_ase_sf"/>
</dbReference>
<feature type="region of interest" description="Disordered" evidence="3">
    <location>
        <begin position="1"/>
        <end position="28"/>
    </location>
</feature>
<evidence type="ECO:0000256" key="3">
    <source>
        <dbReference type="SAM" id="MobiDB-lite"/>
    </source>
</evidence>
<dbReference type="PROSITE" id="PS50878">
    <property type="entry name" value="RT_POL"/>
    <property type="match status" value="2"/>
</dbReference>
<feature type="domain" description="Reverse transcriptase" evidence="4">
    <location>
        <begin position="280"/>
        <end position="461"/>
    </location>
</feature>
<dbReference type="GO" id="GO:0004523">
    <property type="term" value="F:RNA-DNA hybrid ribonuclease activity"/>
    <property type="evidence" value="ECO:0007669"/>
    <property type="project" value="UniProtKB-EC"/>
</dbReference>
<proteinExistence type="inferred from homology"/>
<dbReference type="Pfam" id="PF14529">
    <property type="entry name" value="Exo_endo_phos_2"/>
    <property type="match status" value="1"/>
</dbReference>
<evidence type="ECO:0000256" key="2">
    <source>
        <dbReference type="ARBA" id="ARBA00012180"/>
    </source>
</evidence>
<evidence type="ECO:0000259" key="4">
    <source>
        <dbReference type="PROSITE" id="PS50878"/>
    </source>
</evidence>
<dbReference type="InterPro" id="IPR000477">
    <property type="entry name" value="RT_dom"/>
</dbReference>
<name>A0ABC9YEG5_GRUJA</name>
<organism evidence="5 6">
    <name type="scientific">Grus japonensis</name>
    <name type="common">Japanese crane</name>
    <name type="synonym">Red-crowned crane</name>
    <dbReference type="NCBI Taxonomy" id="30415"/>
    <lineage>
        <taxon>Eukaryota</taxon>
        <taxon>Metazoa</taxon>
        <taxon>Chordata</taxon>
        <taxon>Craniata</taxon>
        <taxon>Vertebrata</taxon>
        <taxon>Euteleostomi</taxon>
        <taxon>Archelosauria</taxon>
        <taxon>Archosauria</taxon>
        <taxon>Dinosauria</taxon>
        <taxon>Saurischia</taxon>
        <taxon>Theropoda</taxon>
        <taxon>Coelurosauria</taxon>
        <taxon>Aves</taxon>
        <taxon>Neognathae</taxon>
        <taxon>Neoaves</taxon>
        <taxon>Gruiformes</taxon>
        <taxon>Gruidae</taxon>
        <taxon>Grus</taxon>
    </lineage>
</organism>
<dbReference type="EC" id="3.1.26.4" evidence="2"/>
<gene>
    <name evidence="5" type="ORF">GRJ2_003250600</name>
</gene>
<dbReference type="Gene3D" id="3.10.10.10">
    <property type="entry name" value="HIV Type 1 Reverse Transcriptase, subunit A, domain 1"/>
    <property type="match status" value="1"/>
</dbReference>
<dbReference type="Gene3D" id="3.60.10.10">
    <property type="entry name" value="Endonuclease/exonuclease/phosphatase"/>
    <property type="match status" value="1"/>
</dbReference>
<dbReference type="Proteomes" id="UP001623348">
    <property type="component" value="Unassembled WGS sequence"/>
</dbReference>
<dbReference type="InterPro" id="IPR021109">
    <property type="entry name" value="Peptidase_aspartic_dom_sf"/>
</dbReference>
<sequence length="1483" mass="167526">MLSGTRGDGDMQGSATDAHNLARPRKERGKWTTADEGIQYLRELAVLEVIYSDLDDDEVSKDPEDVLCTRAMWRKVIPSAPASYSNSLAAMYFPDMDTPTVEKEEERDDRVYWTVWIRWPGTSDPQKYKALVDTGAQGTLVPSGYRGTEPIRISGVTGGCQELSVLEAEVSLTGDKWEKHPIVTSPEAPCILGIDYLRRGSFKDPKGYKWAFGVATVNAEKIKQLSTLSGLSEDPFVVGLLQVEEQQVPTATRTVHRWQYRTNRDSLALHLMIEMIHQLENQGVISKTHSPFNSPIWPVQKSDGGWRLTVDYRGLNKVMPPLSAAVPDMLELQYELESKAAKWYATFDIANAFFSIPLAAECRPQFAFTWRGVQYTWNRLPQGWKHSPTICHGLIQTALEKGGAPEHLQYIDDIIVWGNKAEEVFEKGKRVIQILLKAGFSIKKSKVKGPAQEIQFLGIKWQDGHCHVPMDVVNKIAAMSPPANKKETQAFLGLVRFWRMHIPGYSQLVSPLYRVTQKKNYFEQGLEQQQAFEHIKQEIARAVALGPVQTGPAVQNETIGSGKLLCGVPHDKSLRPLKEKVDKAAKIEVAQVDLDWERKECRPQFAFMWRGIHYTWNRLPQGWKHSPNILHGLVQTALKQVEAPEHLQYIDDIIVWGNTMNEVFEKRRRIIQILLKAGFAIKQKGLDCTELSVGDDTVESLWVRIKGQANKEDVTVGVYYRPPSQDDATDELFFKELREASKSTALVLMGDFNLPDVNWEHHTADTSRSRSFLKHLDDSFLVQLLKEPTRKGALLDLLLVNREGLVGEVAIGGRLGHSDHEVVEFKIFGDRRKTATKTSTLDMGRADFRLLRELVSQVPWETALEGIGVHQCWSLFKVHLLRAQEQAIPKCRRSSRRGRRPAWLNRDLLLELRRKKKVYACWKQGQATWEDYRDAARLCREKIHAAKAQLELKLASTVGDNIKGFFKYVNNKRRTRENIGSLLDENGHLTNRDIDKAEMFNAAFASVFNTDDGLWDPSCPELEDRDCGNNKLPADPELVRDLLLHLDAYKSMGPDGIHPRVLRELADVIVRPLSIIFQWSWESGKVPVDWKLANIVPIFKKGKKEDPGNYRPVSLTSVPGKIMEKIMLGVIEKHLKDSAVIGHSQHRFVRGRACLTNLVSFYDKVTHLVDQGKPVDVIFLDFSKAFDTVSHSILLDKMSSIQFDKNIARWVSNWLTGRAQRVMVNGVTSGWRPVTSGVPQGSILGPVLFNVSINDLDVGLEGVVSKFADDTKLGGAVNSVEGGEALPRDLDRLENWAITNCMRFKKGKCRILHLGRGDPGYTYRLGNETLETSHAQRDLGVLVDSKLNMSQQCAQAARKANCILGGIKHSIASRSREVIVPLYAALVRPHLEYCVQFWAPQYKKDIKLLESVQRRATKMVKGLEGKTYEERLKSLGLFSLEKRRLRGDLITAYNFLTRGSEGAGADLLPLVTSDRTRRNSMKL</sequence>
<dbReference type="InterPro" id="IPR043502">
    <property type="entry name" value="DNA/RNA_pol_sf"/>
</dbReference>
<evidence type="ECO:0000256" key="1">
    <source>
        <dbReference type="ARBA" id="ARBA00010879"/>
    </source>
</evidence>
<comment type="similarity">
    <text evidence="1">Belongs to the beta type-B retroviral polymerase family. HERV class-II K(HML-2) pol subfamily.</text>
</comment>
<dbReference type="InterPro" id="IPR043128">
    <property type="entry name" value="Rev_trsase/Diguanyl_cyclase"/>
</dbReference>
<feature type="domain" description="Reverse transcriptase" evidence="4">
    <location>
        <begin position="1079"/>
        <end position="1343"/>
    </location>
</feature>
<dbReference type="Gene3D" id="3.30.70.270">
    <property type="match status" value="2"/>
</dbReference>
<dbReference type="SUPFAM" id="SSF56219">
    <property type="entry name" value="DNase I-like"/>
    <property type="match status" value="1"/>
</dbReference>
<dbReference type="CDD" id="cd01650">
    <property type="entry name" value="RT_nLTR_like"/>
    <property type="match status" value="1"/>
</dbReference>
<dbReference type="SUPFAM" id="SSF50630">
    <property type="entry name" value="Acid proteases"/>
    <property type="match status" value="1"/>
</dbReference>
<dbReference type="InterPro" id="IPR005135">
    <property type="entry name" value="Endo/exonuclease/phosphatase"/>
</dbReference>
<dbReference type="SUPFAM" id="SSF56672">
    <property type="entry name" value="DNA/RNA polymerases"/>
    <property type="match status" value="3"/>
</dbReference>
<reference evidence="5 6" key="1">
    <citation type="submission" date="2024-06" db="EMBL/GenBank/DDBJ databases">
        <title>The draft genome of Grus japonensis, version 3.</title>
        <authorList>
            <person name="Nabeshima K."/>
            <person name="Suzuki S."/>
            <person name="Onuma M."/>
        </authorList>
    </citation>
    <scope>NUCLEOTIDE SEQUENCE [LARGE SCALE GENOMIC DNA]</scope>
    <source>
        <strain evidence="5 6">451A</strain>
    </source>
</reference>
<keyword evidence="6" id="KW-1185">Reference proteome</keyword>
<dbReference type="Pfam" id="PF00078">
    <property type="entry name" value="RVT_1"/>
    <property type="match status" value="3"/>
</dbReference>
<evidence type="ECO:0000313" key="6">
    <source>
        <dbReference type="Proteomes" id="UP001623348"/>
    </source>
</evidence>
<evidence type="ECO:0000313" key="5">
    <source>
        <dbReference type="EMBL" id="GAB0207849.1"/>
    </source>
</evidence>
<comment type="caution">
    <text evidence="5">The sequence shown here is derived from an EMBL/GenBank/DDBJ whole genome shotgun (WGS) entry which is preliminary data.</text>
</comment>
<dbReference type="PANTHER" id="PTHR33332">
    <property type="entry name" value="REVERSE TRANSCRIPTASE DOMAIN-CONTAINING PROTEIN"/>
    <property type="match status" value="1"/>
</dbReference>
<dbReference type="CDD" id="cd00303">
    <property type="entry name" value="retropepsin_like"/>
    <property type="match status" value="1"/>
</dbReference>
<protein>
    <recommendedName>
        <fullName evidence="2">ribonuclease H</fullName>
        <ecNumber evidence="2">3.1.26.4</ecNumber>
    </recommendedName>
</protein>
<accession>A0ABC9YEG5</accession>